<accession>A0AC34FBD0</accession>
<sequence>MYAKFGIFLVESTCTVFKDSQYETFDGLNFSFHGNKSYVLTQECGFEDNDNDEDDIDEDEQPNFAVISHNSQNEKEEIITARISIIFKIQNSQRPLILQISKNKIFTENDKPLNIPINTSIYSIEDIPPYAQLNIPLLGLKLKFDGHGYAELILSTIHKGKVCGLCGNYNDRANDDLWPKYADSITENVEQFGESWKFISRKTAKASHRCKTSKLTAEKAEDLSECRRLLDNKFFAFCRKQIHVHQYIRQCTKDVCECHSNTTILHEKPCYCHAIEAFATQCANRFIWGQWTQILQNVRQFPVHPKCDKIRRPTKL</sequence>
<name>A0AC34FBD0_9BILA</name>
<protein>
    <submittedName>
        <fullName evidence="2">VWFD domain-containing protein</fullName>
    </submittedName>
</protein>
<dbReference type="Proteomes" id="UP000887579">
    <property type="component" value="Unplaced"/>
</dbReference>
<dbReference type="WBParaSite" id="ES5_v2.g14575.t1">
    <property type="protein sequence ID" value="ES5_v2.g14575.t1"/>
    <property type="gene ID" value="ES5_v2.g14575"/>
</dbReference>
<evidence type="ECO:0000313" key="1">
    <source>
        <dbReference type="Proteomes" id="UP000887579"/>
    </source>
</evidence>
<organism evidence="1 2">
    <name type="scientific">Panagrolaimus sp. ES5</name>
    <dbReference type="NCBI Taxonomy" id="591445"/>
    <lineage>
        <taxon>Eukaryota</taxon>
        <taxon>Metazoa</taxon>
        <taxon>Ecdysozoa</taxon>
        <taxon>Nematoda</taxon>
        <taxon>Chromadorea</taxon>
        <taxon>Rhabditida</taxon>
        <taxon>Tylenchina</taxon>
        <taxon>Panagrolaimomorpha</taxon>
        <taxon>Panagrolaimoidea</taxon>
        <taxon>Panagrolaimidae</taxon>
        <taxon>Panagrolaimus</taxon>
    </lineage>
</organism>
<reference evidence="2" key="1">
    <citation type="submission" date="2022-11" db="UniProtKB">
        <authorList>
            <consortium name="WormBaseParasite"/>
        </authorList>
    </citation>
    <scope>IDENTIFICATION</scope>
</reference>
<evidence type="ECO:0000313" key="2">
    <source>
        <dbReference type="WBParaSite" id="ES5_v2.g14575.t1"/>
    </source>
</evidence>
<proteinExistence type="predicted"/>